<evidence type="ECO:0000313" key="2">
    <source>
        <dbReference type="EMBL" id="PXF49502.1"/>
    </source>
</evidence>
<sequence>MLLLKCVRTTDAHRAKHGDHDRKYEEVRSAFIENIPGCIWKYQCQPSIKTLRDKMRTMMAQRRKENREDTAASGIAEELTDFERLLDELIAEKEDHELFQFQEREAANAKEQKLVETGKIIQKMALEKKRSREEGTARNLDKSDHRPLPKPRTSNKTVLHGDQSLNNDVREQLEENYRLEER</sequence>
<dbReference type="EMBL" id="NBIV01000005">
    <property type="protein sequence ID" value="PXF49502.1"/>
    <property type="molecule type" value="Genomic_DNA"/>
</dbReference>
<organism evidence="2 3">
    <name type="scientific">Gracilariopsis chorda</name>
    <dbReference type="NCBI Taxonomy" id="448386"/>
    <lineage>
        <taxon>Eukaryota</taxon>
        <taxon>Rhodophyta</taxon>
        <taxon>Florideophyceae</taxon>
        <taxon>Rhodymeniophycidae</taxon>
        <taxon>Gracilariales</taxon>
        <taxon>Gracilariaceae</taxon>
        <taxon>Gracilariopsis</taxon>
    </lineage>
</organism>
<comment type="caution">
    <text evidence="2">The sequence shown here is derived from an EMBL/GenBank/DDBJ whole genome shotgun (WGS) entry which is preliminary data.</text>
</comment>
<gene>
    <name evidence="2" type="ORF">BWQ96_00818</name>
</gene>
<keyword evidence="3" id="KW-1185">Reference proteome</keyword>
<accession>A0A2V3J5V1</accession>
<evidence type="ECO:0000256" key="1">
    <source>
        <dbReference type="SAM" id="MobiDB-lite"/>
    </source>
</evidence>
<feature type="region of interest" description="Disordered" evidence="1">
    <location>
        <begin position="126"/>
        <end position="182"/>
    </location>
</feature>
<proteinExistence type="predicted"/>
<feature type="compositionally biased region" description="Basic and acidic residues" evidence="1">
    <location>
        <begin position="126"/>
        <end position="147"/>
    </location>
</feature>
<name>A0A2V3J5V1_9FLOR</name>
<dbReference type="AlphaFoldDB" id="A0A2V3J5V1"/>
<protein>
    <submittedName>
        <fullName evidence="2">Uncharacterized protein</fullName>
    </submittedName>
</protein>
<reference evidence="2 3" key="1">
    <citation type="journal article" date="2018" name="Mol. Biol. Evol.">
        <title>Analysis of the draft genome of the red seaweed Gracilariopsis chorda provides insights into genome size evolution in Rhodophyta.</title>
        <authorList>
            <person name="Lee J."/>
            <person name="Yang E.C."/>
            <person name="Graf L."/>
            <person name="Yang J.H."/>
            <person name="Qiu H."/>
            <person name="Zel Zion U."/>
            <person name="Chan C.X."/>
            <person name="Stephens T.G."/>
            <person name="Weber A.P.M."/>
            <person name="Boo G.H."/>
            <person name="Boo S.M."/>
            <person name="Kim K.M."/>
            <person name="Shin Y."/>
            <person name="Jung M."/>
            <person name="Lee S.J."/>
            <person name="Yim H.S."/>
            <person name="Lee J.H."/>
            <person name="Bhattacharya D."/>
            <person name="Yoon H.S."/>
        </authorList>
    </citation>
    <scope>NUCLEOTIDE SEQUENCE [LARGE SCALE GENOMIC DNA]</scope>
    <source>
        <strain evidence="2 3">SKKU-2015</strain>
        <tissue evidence="2">Whole body</tissue>
    </source>
</reference>
<dbReference type="Proteomes" id="UP000247409">
    <property type="component" value="Unassembled WGS sequence"/>
</dbReference>
<feature type="compositionally biased region" description="Basic and acidic residues" evidence="1">
    <location>
        <begin position="168"/>
        <end position="182"/>
    </location>
</feature>
<evidence type="ECO:0000313" key="3">
    <source>
        <dbReference type="Proteomes" id="UP000247409"/>
    </source>
</evidence>
<feature type="compositionally biased region" description="Polar residues" evidence="1">
    <location>
        <begin position="152"/>
        <end position="167"/>
    </location>
</feature>